<dbReference type="InterPro" id="IPR035979">
    <property type="entry name" value="RBD_domain_sf"/>
</dbReference>
<dbReference type="CDD" id="cd12428">
    <property type="entry name" value="RRM_PARN"/>
    <property type="match status" value="1"/>
</dbReference>
<organism evidence="4 5">
    <name type="scientific">Cotesia glomerata</name>
    <name type="common">Lepidopteran parasitic wasp</name>
    <name type="synonym">Apanteles glomeratus</name>
    <dbReference type="NCBI Taxonomy" id="32391"/>
    <lineage>
        <taxon>Eukaryota</taxon>
        <taxon>Metazoa</taxon>
        <taxon>Ecdysozoa</taxon>
        <taxon>Arthropoda</taxon>
        <taxon>Hexapoda</taxon>
        <taxon>Insecta</taxon>
        <taxon>Pterygota</taxon>
        <taxon>Neoptera</taxon>
        <taxon>Endopterygota</taxon>
        <taxon>Hymenoptera</taxon>
        <taxon>Apocrita</taxon>
        <taxon>Ichneumonoidea</taxon>
        <taxon>Braconidae</taxon>
        <taxon>Microgastrinae</taxon>
        <taxon>Cotesia</taxon>
    </lineage>
</organism>
<dbReference type="InterPro" id="IPR006941">
    <property type="entry name" value="RNase_CAF1"/>
</dbReference>
<dbReference type="GO" id="GO:0046872">
    <property type="term" value="F:metal ion binding"/>
    <property type="evidence" value="ECO:0007669"/>
    <property type="project" value="InterPro"/>
</dbReference>
<dbReference type="InterPro" id="IPR034042">
    <property type="entry name" value="PARN_R3H"/>
</dbReference>
<dbReference type="GO" id="GO:1990431">
    <property type="term" value="P:priRNA 3'-end processing"/>
    <property type="evidence" value="ECO:0007669"/>
    <property type="project" value="TreeGrafter"/>
</dbReference>
<accession>A0AAV7IWM3</accession>
<dbReference type="Pfam" id="PF04857">
    <property type="entry name" value="CAF1"/>
    <property type="match status" value="1"/>
</dbReference>
<dbReference type="Gene3D" id="3.30.1370.50">
    <property type="entry name" value="R3H-like domain"/>
    <property type="match status" value="1"/>
</dbReference>
<name>A0AAV7IWM3_COTGL</name>
<dbReference type="SUPFAM" id="SSF54928">
    <property type="entry name" value="RNA-binding domain, RBD"/>
    <property type="match status" value="1"/>
</dbReference>
<gene>
    <name evidence="4" type="ORF">KQX54_003865</name>
</gene>
<evidence type="ECO:0000313" key="4">
    <source>
        <dbReference type="EMBL" id="KAH0560370.1"/>
    </source>
</evidence>
<dbReference type="Gene3D" id="3.30.70.330">
    <property type="match status" value="1"/>
</dbReference>
<dbReference type="GO" id="GO:0005737">
    <property type="term" value="C:cytoplasm"/>
    <property type="evidence" value="ECO:0007669"/>
    <property type="project" value="InterPro"/>
</dbReference>
<dbReference type="GO" id="GO:0003723">
    <property type="term" value="F:RNA binding"/>
    <property type="evidence" value="ECO:0007669"/>
    <property type="project" value="InterPro"/>
</dbReference>
<dbReference type="GO" id="GO:1990432">
    <property type="term" value="P:siRNA 3'-end processing"/>
    <property type="evidence" value="ECO:0007669"/>
    <property type="project" value="TreeGrafter"/>
</dbReference>
<dbReference type="PANTHER" id="PTHR15092:SF44">
    <property type="entry name" value="POLY(A)-SPECIFIC RIBONUCLEASE PARN"/>
    <property type="match status" value="1"/>
</dbReference>
<feature type="compositionally biased region" description="Polar residues" evidence="2">
    <location>
        <begin position="499"/>
        <end position="512"/>
    </location>
</feature>
<dbReference type="FunFam" id="3.30.420.10:FF:000035">
    <property type="entry name" value="Poly(A)-specific ribonuclease PARN"/>
    <property type="match status" value="1"/>
</dbReference>
<dbReference type="SUPFAM" id="SSF53098">
    <property type="entry name" value="Ribonuclease H-like"/>
    <property type="match status" value="1"/>
</dbReference>
<dbReference type="PANTHER" id="PTHR15092">
    <property type="entry name" value="POLY A -SPECIFIC RIBONUCLEASE/TARGET OF EGR1, MEMBER 1"/>
    <property type="match status" value="1"/>
</dbReference>
<dbReference type="CDD" id="cd02637">
    <property type="entry name" value="R3H_PARN"/>
    <property type="match status" value="1"/>
</dbReference>
<protein>
    <recommendedName>
        <fullName evidence="3">Poly(A)-specific ribonuclease RNA-binding domain-containing protein</fullName>
    </recommendedName>
</protein>
<dbReference type="GO" id="GO:0000289">
    <property type="term" value="P:nuclear-transcribed mRNA poly(A) tail shortening"/>
    <property type="evidence" value="ECO:0007669"/>
    <property type="project" value="TreeGrafter"/>
</dbReference>
<proteinExistence type="inferred from homology"/>
<feature type="domain" description="Poly(A)-specific ribonuclease RNA-binding" evidence="3">
    <location>
        <begin position="420"/>
        <end position="500"/>
    </location>
</feature>
<comment type="caution">
    <text evidence="4">The sequence shown here is derived from an EMBL/GenBank/DDBJ whole genome shotgun (WGS) entry which is preliminary data.</text>
</comment>
<dbReference type="Pfam" id="PF08675">
    <property type="entry name" value="RNA_bind"/>
    <property type="match status" value="1"/>
</dbReference>
<evidence type="ECO:0000259" key="3">
    <source>
        <dbReference type="Pfam" id="PF08675"/>
    </source>
</evidence>
<dbReference type="GO" id="GO:0005634">
    <property type="term" value="C:nucleus"/>
    <property type="evidence" value="ECO:0007669"/>
    <property type="project" value="InterPro"/>
</dbReference>
<dbReference type="InterPro" id="IPR012677">
    <property type="entry name" value="Nucleotide-bd_a/b_plait_sf"/>
</dbReference>
<evidence type="ECO:0000256" key="2">
    <source>
        <dbReference type="SAM" id="MobiDB-lite"/>
    </source>
</evidence>
<sequence>MEVTRSNFQQVLSELDQVLKDATFLAIDGEFTGLNSGPDAKPFDTPSQYYQKLKSGSMDFLLVQFGLSAFTFDVQTNKYSQRSYNFYVFPRPLNRAAPDCRFMCQASSIVFLTSQGFDFNKLFRDGIPYLTTSDEEKLTSKLEEKQKAREDGLELIPISDDDKPQIEDICTKIEEFMSSNEEETMLNRCNAYIRRIIHQEVRLRWPNKIRVEGKVDGTIQGLMVYKMGTKEEEKKKEEERREKEKEELKEAVGFSVLLRKIADSTKLIVGHNMLLDLCHIVRQFFGPLPDSYKEFKLLVHNLFPNLIDTKVLSQAPKFKDIIPSNVLNYMLDTVSKAPFNLPEIIPVENRSYSTAAETYHEAGFDAYATGLCFIAMANFLGASESTPVPMVLPGSELLKPFINKLTMLRLKDFSFINLVGADPQPSRSHVFHVTFPKEWKLSNLQQLFSPFGGAFISWLTETTAYAGLNCRERAPAFLKKLKKKNYRLGGAQLQTYAHHQDSLEPSSVSNNVEGGKGEKGDRKRKQPPTE</sequence>
<dbReference type="InterPro" id="IPR014789">
    <property type="entry name" value="PolyA-riboNase_RNA-binding"/>
</dbReference>
<reference evidence="4 5" key="1">
    <citation type="journal article" date="2021" name="J. Hered.">
        <title>A chromosome-level genome assembly of the parasitoid wasp, Cotesia glomerata (Hymenoptera: Braconidae).</title>
        <authorList>
            <person name="Pinto B.J."/>
            <person name="Weis J.J."/>
            <person name="Gamble T."/>
            <person name="Ode P.J."/>
            <person name="Paul R."/>
            <person name="Zaspel J.M."/>
        </authorList>
    </citation>
    <scope>NUCLEOTIDE SEQUENCE [LARGE SCALE GENOMIC DNA]</scope>
    <source>
        <strain evidence="4">CgM1</strain>
    </source>
</reference>
<keyword evidence="5" id="KW-1185">Reference proteome</keyword>
<feature type="region of interest" description="Disordered" evidence="2">
    <location>
        <begin position="499"/>
        <end position="530"/>
    </location>
</feature>
<evidence type="ECO:0000256" key="1">
    <source>
        <dbReference type="ARBA" id="ARBA00008372"/>
    </source>
</evidence>
<dbReference type="InterPro" id="IPR051181">
    <property type="entry name" value="CAF1_poly(A)_ribonucleases"/>
</dbReference>
<dbReference type="SUPFAM" id="SSF82708">
    <property type="entry name" value="R3H domain"/>
    <property type="match status" value="1"/>
</dbReference>
<dbReference type="EMBL" id="JAHXZJ010000374">
    <property type="protein sequence ID" value="KAH0560370.1"/>
    <property type="molecule type" value="Genomic_DNA"/>
</dbReference>
<dbReference type="Proteomes" id="UP000826195">
    <property type="component" value="Unassembled WGS sequence"/>
</dbReference>
<dbReference type="InterPro" id="IPR036867">
    <property type="entry name" value="R3H_dom_sf"/>
</dbReference>
<comment type="similarity">
    <text evidence="1">Belongs to the CAF1 family.</text>
</comment>
<dbReference type="GO" id="GO:0004535">
    <property type="term" value="F:poly(A)-specific ribonuclease activity"/>
    <property type="evidence" value="ECO:0007669"/>
    <property type="project" value="InterPro"/>
</dbReference>
<dbReference type="InterPro" id="IPR036397">
    <property type="entry name" value="RNaseH_sf"/>
</dbReference>
<dbReference type="AlphaFoldDB" id="A0AAV7IWM3"/>
<dbReference type="Gene3D" id="3.30.420.10">
    <property type="entry name" value="Ribonuclease H-like superfamily/Ribonuclease H"/>
    <property type="match status" value="2"/>
</dbReference>
<evidence type="ECO:0000313" key="5">
    <source>
        <dbReference type="Proteomes" id="UP000826195"/>
    </source>
</evidence>
<dbReference type="InterPro" id="IPR012337">
    <property type="entry name" value="RNaseH-like_sf"/>
</dbReference>